<evidence type="ECO:0000259" key="1">
    <source>
        <dbReference type="Pfam" id="PF11427"/>
    </source>
</evidence>
<dbReference type="AlphaFoldDB" id="A0A0L0CNQ6"/>
<gene>
    <name evidence="2" type="ORF">FF38_14258</name>
</gene>
<sequence>MPRGCELSDEERGKIEGMRHAGMRICDIAAATNLDESLP</sequence>
<dbReference type="Pfam" id="PF11427">
    <property type="entry name" value="HTH_Tnp_Tc3_1"/>
    <property type="match status" value="1"/>
</dbReference>
<evidence type="ECO:0000313" key="2">
    <source>
        <dbReference type="EMBL" id="KNC33886.1"/>
    </source>
</evidence>
<dbReference type="GO" id="GO:0003677">
    <property type="term" value="F:DNA binding"/>
    <property type="evidence" value="ECO:0007669"/>
    <property type="project" value="InterPro"/>
</dbReference>
<dbReference type="Proteomes" id="UP000037069">
    <property type="component" value="Unassembled WGS sequence"/>
</dbReference>
<dbReference type="InterPro" id="IPR025898">
    <property type="entry name" value="Tc3_transposase_DNA-bd_dom"/>
</dbReference>
<keyword evidence="3" id="KW-1185">Reference proteome</keyword>
<dbReference type="Gene3D" id="1.10.10.60">
    <property type="entry name" value="Homeodomain-like"/>
    <property type="match status" value="1"/>
</dbReference>
<organism evidence="2 3">
    <name type="scientific">Lucilia cuprina</name>
    <name type="common">Green bottle fly</name>
    <name type="synonym">Australian sheep blowfly</name>
    <dbReference type="NCBI Taxonomy" id="7375"/>
    <lineage>
        <taxon>Eukaryota</taxon>
        <taxon>Metazoa</taxon>
        <taxon>Ecdysozoa</taxon>
        <taxon>Arthropoda</taxon>
        <taxon>Hexapoda</taxon>
        <taxon>Insecta</taxon>
        <taxon>Pterygota</taxon>
        <taxon>Neoptera</taxon>
        <taxon>Endopterygota</taxon>
        <taxon>Diptera</taxon>
        <taxon>Brachycera</taxon>
        <taxon>Muscomorpha</taxon>
        <taxon>Oestroidea</taxon>
        <taxon>Calliphoridae</taxon>
        <taxon>Luciliinae</taxon>
        <taxon>Lucilia</taxon>
    </lineage>
</organism>
<dbReference type="EMBL" id="JRES01000138">
    <property type="protein sequence ID" value="KNC33886.1"/>
    <property type="molecule type" value="Genomic_DNA"/>
</dbReference>
<protein>
    <recommendedName>
        <fullName evidence="1">Tc3 transposase DNA binding domain-containing protein</fullName>
    </recommendedName>
</protein>
<evidence type="ECO:0000313" key="3">
    <source>
        <dbReference type="Proteomes" id="UP000037069"/>
    </source>
</evidence>
<reference evidence="2 3" key="1">
    <citation type="journal article" date="2015" name="Nat. Commun.">
        <title>Lucilia cuprina genome unlocks parasitic fly biology to underpin future interventions.</title>
        <authorList>
            <person name="Anstead C.A."/>
            <person name="Korhonen P.K."/>
            <person name="Young N.D."/>
            <person name="Hall R.S."/>
            <person name="Jex A.R."/>
            <person name="Murali S.C."/>
            <person name="Hughes D.S."/>
            <person name="Lee S.F."/>
            <person name="Perry T."/>
            <person name="Stroehlein A.J."/>
            <person name="Ansell B.R."/>
            <person name="Breugelmans B."/>
            <person name="Hofmann A."/>
            <person name="Qu J."/>
            <person name="Dugan S."/>
            <person name="Lee S.L."/>
            <person name="Chao H."/>
            <person name="Dinh H."/>
            <person name="Han Y."/>
            <person name="Doddapaneni H.V."/>
            <person name="Worley K.C."/>
            <person name="Muzny D.M."/>
            <person name="Ioannidis P."/>
            <person name="Waterhouse R.M."/>
            <person name="Zdobnov E.M."/>
            <person name="James P.J."/>
            <person name="Bagnall N.H."/>
            <person name="Kotze A.C."/>
            <person name="Gibbs R.A."/>
            <person name="Richards S."/>
            <person name="Batterham P."/>
            <person name="Gasser R.B."/>
        </authorList>
    </citation>
    <scope>NUCLEOTIDE SEQUENCE [LARGE SCALE GENOMIC DNA]</scope>
    <source>
        <strain evidence="2 3">LS</strain>
        <tissue evidence="2">Full body</tissue>
    </source>
</reference>
<comment type="caution">
    <text evidence="2">The sequence shown here is derived from an EMBL/GenBank/DDBJ whole genome shotgun (WGS) entry which is preliminary data.</text>
</comment>
<accession>A0A0L0CNQ6</accession>
<proteinExistence type="predicted"/>
<feature type="domain" description="Tc3 transposase DNA binding" evidence="1">
    <location>
        <begin position="3"/>
        <end position="30"/>
    </location>
</feature>
<name>A0A0L0CNQ6_LUCCU</name>